<reference evidence="6 7" key="1">
    <citation type="submission" date="2019-03" db="EMBL/GenBank/DDBJ databases">
        <title>Sequencing the genomes of 1000 actinobacteria strains.</title>
        <authorList>
            <person name="Klenk H.-P."/>
        </authorList>
    </citation>
    <scope>NUCLEOTIDE SEQUENCE [LARGE SCALE GENOMIC DNA]</scope>
    <source>
        <strain evidence="6 7">DSM 44969</strain>
    </source>
</reference>
<dbReference type="FunFam" id="3.40.309.10:FF:000012">
    <property type="entry name" value="Betaine aldehyde dehydrogenase"/>
    <property type="match status" value="1"/>
</dbReference>
<dbReference type="PANTHER" id="PTHR11699">
    <property type="entry name" value="ALDEHYDE DEHYDROGENASE-RELATED"/>
    <property type="match status" value="1"/>
</dbReference>
<gene>
    <name evidence="6" type="ORF">EV378_5907</name>
</gene>
<feature type="domain" description="Aldehyde dehydrogenase" evidence="5">
    <location>
        <begin position="43"/>
        <end position="499"/>
    </location>
</feature>
<keyword evidence="7" id="KW-1185">Reference proteome</keyword>
<sequence length="503" mass="52179">MATMRPPREDTDGLAGVDPSLREWLECRRPMLIGGVAVDDASASAVEDPSTGRCLAEVAQGRPEHVDRAVSSARAAFDGDEWRWLPASARSRLLLAAASLVDRHTEQLAQLDALDAGIPIALSRTLVTAAAEALEYAAGIPARVVGEVLAPSGLRGDRFQARVLREPLGVVGMILPWNSPIAMLLDKIGYPLATGNTVVVKPAEQTPLGALRVAELFLEAGLPPGVLNVVPGLGHDAGAALVEHPGVDKISFTGSTATGKRIAAAAATNLTPVSLELGGKSPAVVFADADLDAAVESVAGNAFLLSGQFCTAPSRVFVQRPVFDDVVARLCGAAGVLVAGPPLDPATTTGPLISAHQRERVVGYIESGVREGARTACGGAAADGPGYYVAPTVLTGTARDMTIERDEVFGPVVSVTPFDDVDEAIDRANDTPYGLAAGVFTGSLATAERMTRALQAGNVWVNCYNLFDPALPFGGYKQSGWGRESGAAAIELYTQTKTVATAT</sequence>
<organism evidence="6 7">
    <name type="scientific">Pseudonocardia endophytica</name>
    <dbReference type="NCBI Taxonomy" id="401976"/>
    <lineage>
        <taxon>Bacteria</taxon>
        <taxon>Bacillati</taxon>
        <taxon>Actinomycetota</taxon>
        <taxon>Actinomycetes</taxon>
        <taxon>Pseudonocardiales</taxon>
        <taxon>Pseudonocardiaceae</taxon>
        <taxon>Pseudonocardia</taxon>
    </lineage>
</organism>
<evidence type="ECO:0000256" key="1">
    <source>
        <dbReference type="ARBA" id="ARBA00009986"/>
    </source>
</evidence>
<dbReference type="InterPro" id="IPR015590">
    <property type="entry name" value="Aldehyde_DH_dom"/>
</dbReference>
<evidence type="ECO:0000256" key="3">
    <source>
        <dbReference type="PROSITE-ProRule" id="PRU10007"/>
    </source>
</evidence>
<dbReference type="Proteomes" id="UP000295560">
    <property type="component" value="Unassembled WGS sequence"/>
</dbReference>
<dbReference type="SUPFAM" id="SSF53720">
    <property type="entry name" value="ALDH-like"/>
    <property type="match status" value="1"/>
</dbReference>
<comment type="similarity">
    <text evidence="1 4">Belongs to the aldehyde dehydrogenase family.</text>
</comment>
<accession>A0A4R1HMW8</accession>
<name>A0A4R1HMW8_PSEEN</name>
<evidence type="ECO:0000313" key="6">
    <source>
        <dbReference type="EMBL" id="TCK21915.1"/>
    </source>
</evidence>
<evidence type="ECO:0000313" key="7">
    <source>
        <dbReference type="Proteomes" id="UP000295560"/>
    </source>
</evidence>
<comment type="caution">
    <text evidence="6">The sequence shown here is derived from an EMBL/GenBank/DDBJ whole genome shotgun (WGS) entry which is preliminary data.</text>
</comment>
<dbReference type="InterPro" id="IPR016161">
    <property type="entry name" value="Ald_DH/histidinol_DH"/>
</dbReference>
<dbReference type="InterPro" id="IPR016162">
    <property type="entry name" value="Ald_DH_N"/>
</dbReference>
<feature type="active site" evidence="3">
    <location>
        <position position="276"/>
    </location>
</feature>
<dbReference type="InterPro" id="IPR029510">
    <property type="entry name" value="Ald_DH_CS_GLU"/>
</dbReference>
<dbReference type="EMBL" id="SMFZ01000002">
    <property type="protein sequence ID" value="TCK21915.1"/>
    <property type="molecule type" value="Genomic_DNA"/>
</dbReference>
<dbReference type="Gene3D" id="3.40.309.10">
    <property type="entry name" value="Aldehyde Dehydrogenase, Chain A, domain 2"/>
    <property type="match status" value="1"/>
</dbReference>
<dbReference type="FunFam" id="3.40.605.10:FF:000007">
    <property type="entry name" value="NAD/NADP-dependent betaine aldehyde dehydrogenase"/>
    <property type="match status" value="1"/>
</dbReference>
<dbReference type="PROSITE" id="PS00687">
    <property type="entry name" value="ALDEHYDE_DEHYDR_GLU"/>
    <property type="match status" value="1"/>
</dbReference>
<dbReference type="InterPro" id="IPR016163">
    <property type="entry name" value="Ald_DH_C"/>
</dbReference>
<dbReference type="PROSITE" id="PS00070">
    <property type="entry name" value="ALDEHYDE_DEHYDR_CYS"/>
    <property type="match status" value="1"/>
</dbReference>
<dbReference type="GO" id="GO:0016620">
    <property type="term" value="F:oxidoreductase activity, acting on the aldehyde or oxo group of donors, NAD or NADP as acceptor"/>
    <property type="evidence" value="ECO:0007669"/>
    <property type="project" value="InterPro"/>
</dbReference>
<dbReference type="Gene3D" id="3.40.605.10">
    <property type="entry name" value="Aldehyde Dehydrogenase, Chain A, domain 1"/>
    <property type="match status" value="1"/>
</dbReference>
<proteinExistence type="inferred from homology"/>
<dbReference type="Pfam" id="PF00171">
    <property type="entry name" value="Aldedh"/>
    <property type="match status" value="1"/>
</dbReference>
<dbReference type="InterPro" id="IPR016160">
    <property type="entry name" value="Ald_DH_CS_CYS"/>
</dbReference>
<protein>
    <submittedName>
        <fullName evidence="6">Aldehyde dehydrogenase (NAD+)/phenylacetaldehyde dehydrogenase</fullName>
    </submittedName>
</protein>
<evidence type="ECO:0000256" key="2">
    <source>
        <dbReference type="ARBA" id="ARBA00023002"/>
    </source>
</evidence>
<evidence type="ECO:0000256" key="4">
    <source>
        <dbReference type="RuleBase" id="RU003345"/>
    </source>
</evidence>
<keyword evidence="2 4" id="KW-0560">Oxidoreductase</keyword>
<dbReference type="AlphaFoldDB" id="A0A4R1HMW8"/>
<evidence type="ECO:0000259" key="5">
    <source>
        <dbReference type="Pfam" id="PF00171"/>
    </source>
</evidence>